<reference evidence="8" key="1">
    <citation type="journal article" date="2014" name="Nucleic Acids Res.">
        <title>The evolutionary dynamics of variant antigen genes in Babesia reveal a history of genomic innovation underlying host-parasite interaction.</title>
        <authorList>
            <person name="Jackson A.P."/>
            <person name="Otto T.D."/>
            <person name="Darby A."/>
            <person name="Ramaprasad A."/>
            <person name="Xia D."/>
            <person name="Echaide I.E."/>
            <person name="Farber M."/>
            <person name="Gahlot S."/>
            <person name="Gamble J."/>
            <person name="Gupta D."/>
            <person name="Gupta Y."/>
            <person name="Jackson L."/>
            <person name="Malandrin L."/>
            <person name="Malas T.B."/>
            <person name="Moussa E."/>
            <person name="Nair M."/>
            <person name="Reid A.J."/>
            <person name="Sanders M."/>
            <person name="Sharma J."/>
            <person name="Tracey A."/>
            <person name="Quail M.A."/>
            <person name="Weir W."/>
            <person name="Wastling J.M."/>
            <person name="Hall N."/>
            <person name="Willadsen P."/>
            <person name="Lingelbach K."/>
            <person name="Shiels B."/>
            <person name="Tait A."/>
            <person name="Berriman M."/>
            <person name="Allred D.R."/>
            <person name="Pain A."/>
        </authorList>
    </citation>
    <scope>NUCLEOTIDE SEQUENCE</scope>
    <source>
        <strain evidence="8">1802A</strain>
    </source>
</reference>
<name>A0AAD9GDN5_BABDI</name>
<evidence type="ECO:0000256" key="3">
    <source>
        <dbReference type="ARBA" id="ARBA00021704"/>
    </source>
</evidence>
<dbReference type="PANTHER" id="PTHR12945">
    <property type="entry name" value="TRANSLATION INITIATION FACTOR EIF3-RELATED"/>
    <property type="match status" value="1"/>
</dbReference>
<evidence type="ECO:0000256" key="1">
    <source>
        <dbReference type="ARBA" id="ARBA00004123"/>
    </source>
</evidence>
<accession>A0AAD9GDN5</accession>
<dbReference type="GO" id="GO:0003743">
    <property type="term" value="F:translation initiation factor activity"/>
    <property type="evidence" value="ECO:0007669"/>
    <property type="project" value="UniProtKB-KW"/>
</dbReference>
<evidence type="ECO:0000256" key="6">
    <source>
        <dbReference type="ARBA" id="ARBA00032319"/>
    </source>
</evidence>
<dbReference type="GO" id="GO:0005634">
    <property type="term" value="C:nucleus"/>
    <property type="evidence" value="ECO:0007669"/>
    <property type="project" value="UniProtKB-SubCell"/>
</dbReference>
<evidence type="ECO:0000256" key="5">
    <source>
        <dbReference type="ARBA" id="ARBA00023242"/>
    </source>
</evidence>
<organism evidence="8 9">
    <name type="scientific">Babesia divergens</name>
    <dbReference type="NCBI Taxonomy" id="32595"/>
    <lineage>
        <taxon>Eukaryota</taxon>
        <taxon>Sar</taxon>
        <taxon>Alveolata</taxon>
        <taxon>Apicomplexa</taxon>
        <taxon>Aconoidasida</taxon>
        <taxon>Piroplasmida</taxon>
        <taxon>Babesiidae</taxon>
        <taxon>Babesia</taxon>
    </lineage>
</organism>
<evidence type="ECO:0000313" key="8">
    <source>
        <dbReference type="EMBL" id="KAK1936390.1"/>
    </source>
</evidence>
<dbReference type="InterPro" id="IPR017423">
    <property type="entry name" value="TRM6"/>
</dbReference>
<proteinExistence type="inferred from homology"/>
<comment type="similarity">
    <text evidence="2">Belongs to the TRM6/GCD10 family.</text>
</comment>
<sequence>MESLYTPDICQAVRENDTVILMVNNKGGFTVKIERGKTIKICKDSLKLDMLIGCSYGDVFMKNSGEWQKVKRNDPSYHQYRNRIREEPPEESIQNAIDNRHIHDTNTAQKLSYDDIQRLKKDKNVDELIETIVDNSETFAKKTKMAQEKYIMRKESRHVKLFYVRPCDLYNVCNCYFYSFPHKIGYINFANLGMMMYMADIRYGNKVMVFDHSLGLITGAVSQRLAGSGKIYRLVSKGVSDKIVHELGIKYFENIVSIDLDLYISDQTGTAGKDSLCIENVRPPDTNGITVTEESNASPGKGASSNGGCINEVDLASKPKNADGVDDSSSNMPAESMQNRFEGVNKRHLMNEGTTDGSNDNTVPKKQALPGVYPLYNPTREEVSNCHVVIGNISYNKCEKLNQLVFDYTKKIKHAADLYLELGGRLVLFGQQYQPMAALQSELTRSDSYVNVKFDEVFIREYQVCVIDIFSRVNAKQMLHLRTHPLMKAEVRPFCGFIVSATKASTNII</sequence>
<keyword evidence="8" id="KW-0396">Initiation factor</keyword>
<evidence type="ECO:0000313" key="9">
    <source>
        <dbReference type="Proteomes" id="UP001195914"/>
    </source>
</evidence>
<comment type="subcellular location">
    <subcellularLocation>
        <location evidence="1">Nucleus</location>
    </subcellularLocation>
</comment>
<dbReference type="AlphaFoldDB" id="A0AAD9GDN5"/>
<evidence type="ECO:0000256" key="2">
    <source>
        <dbReference type="ARBA" id="ARBA00008320"/>
    </source>
</evidence>
<gene>
    <name evidence="8" type="ORF">X943_003154</name>
</gene>
<reference evidence="8" key="2">
    <citation type="submission" date="2021-05" db="EMBL/GenBank/DDBJ databases">
        <authorList>
            <person name="Pain A."/>
        </authorList>
    </citation>
    <scope>NUCLEOTIDE SEQUENCE</scope>
    <source>
        <strain evidence="8">1802A</strain>
    </source>
</reference>
<dbReference type="GO" id="GO:0031515">
    <property type="term" value="C:tRNA (m1A) methyltransferase complex"/>
    <property type="evidence" value="ECO:0007669"/>
    <property type="project" value="InterPro"/>
</dbReference>
<dbReference type="Pfam" id="PF04189">
    <property type="entry name" value="Gcd10p"/>
    <property type="match status" value="1"/>
</dbReference>
<dbReference type="Proteomes" id="UP001195914">
    <property type="component" value="Unassembled WGS sequence"/>
</dbReference>
<evidence type="ECO:0000256" key="4">
    <source>
        <dbReference type="ARBA" id="ARBA00022694"/>
    </source>
</evidence>
<evidence type="ECO:0000256" key="7">
    <source>
        <dbReference type="SAM" id="MobiDB-lite"/>
    </source>
</evidence>
<keyword evidence="4" id="KW-0819">tRNA processing</keyword>
<protein>
    <recommendedName>
        <fullName evidence="3">tRNA (adenine(58)-N(1))-methyltransferase non-catalytic subunit TRM6</fullName>
    </recommendedName>
    <alternativeName>
        <fullName evidence="6">tRNA(m1A58)-methyltransferase subunit TRM6</fullName>
    </alternativeName>
</protein>
<dbReference type="PANTHER" id="PTHR12945:SF0">
    <property type="entry name" value="TRNA (ADENINE(58)-N(1))-METHYLTRANSFERASE NON-CATALYTIC SUBUNIT TRM6"/>
    <property type="match status" value="1"/>
</dbReference>
<comment type="caution">
    <text evidence="8">The sequence shown here is derived from an EMBL/GenBank/DDBJ whole genome shotgun (WGS) entry which is preliminary data.</text>
</comment>
<dbReference type="GO" id="GO:0030488">
    <property type="term" value="P:tRNA methylation"/>
    <property type="evidence" value="ECO:0007669"/>
    <property type="project" value="InterPro"/>
</dbReference>
<feature type="compositionally biased region" description="Polar residues" evidence="7">
    <location>
        <begin position="287"/>
        <end position="308"/>
    </location>
</feature>
<keyword evidence="8" id="KW-0648">Protein biosynthesis</keyword>
<keyword evidence="9" id="KW-1185">Reference proteome</keyword>
<keyword evidence="5" id="KW-0539">Nucleus</keyword>
<feature type="region of interest" description="Disordered" evidence="7">
    <location>
        <begin position="284"/>
        <end position="313"/>
    </location>
</feature>
<dbReference type="Gene3D" id="3.10.330.20">
    <property type="match status" value="1"/>
</dbReference>
<dbReference type="EMBL" id="JAHBMH010000044">
    <property type="protein sequence ID" value="KAK1936390.1"/>
    <property type="molecule type" value="Genomic_DNA"/>
</dbReference>